<dbReference type="SMART" id="SM00333">
    <property type="entry name" value="TUDOR"/>
    <property type="match status" value="1"/>
</dbReference>
<dbReference type="CDD" id="cd17724">
    <property type="entry name" value="BRCT_p53bp1_rpt2"/>
    <property type="match status" value="1"/>
</dbReference>
<feature type="domain" description="BRCT" evidence="5">
    <location>
        <begin position="859"/>
        <end position="975"/>
    </location>
</feature>
<feature type="compositionally biased region" description="Acidic residues" evidence="4">
    <location>
        <begin position="642"/>
        <end position="652"/>
    </location>
</feature>
<evidence type="ECO:0000256" key="3">
    <source>
        <dbReference type="ARBA" id="ARBA00023242"/>
    </source>
</evidence>
<dbReference type="GO" id="GO:0042393">
    <property type="term" value="F:histone binding"/>
    <property type="evidence" value="ECO:0007669"/>
    <property type="project" value="TreeGrafter"/>
</dbReference>
<dbReference type="STRING" id="686832.A0A0C3CKV5"/>
<dbReference type="SUPFAM" id="SSF52113">
    <property type="entry name" value="BRCT domain"/>
    <property type="match status" value="1"/>
</dbReference>
<dbReference type="Pfam" id="PF18115">
    <property type="entry name" value="Tudor_3"/>
    <property type="match status" value="1"/>
</dbReference>
<feature type="compositionally biased region" description="Polar residues" evidence="4">
    <location>
        <begin position="687"/>
        <end position="704"/>
    </location>
</feature>
<feature type="compositionally biased region" description="Polar residues" evidence="4">
    <location>
        <begin position="561"/>
        <end position="572"/>
    </location>
</feature>
<feature type="region of interest" description="Disordered" evidence="4">
    <location>
        <begin position="505"/>
        <end position="707"/>
    </location>
</feature>
<comment type="subcellular location">
    <subcellularLocation>
        <location evidence="1">Nucleus</location>
    </subcellularLocation>
</comment>
<feature type="compositionally biased region" description="Polar residues" evidence="4">
    <location>
        <begin position="1"/>
        <end position="18"/>
    </location>
</feature>
<dbReference type="InterPro" id="IPR047249">
    <property type="entry name" value="BRCT_p53bp1-like_rpt1"/>
</dbReference>
<dbReference type="OrthoDB" id="129353at2759"/>
<dbReference type="EMBL" id="KN831768">
    <property type="protein sequence ID" value="KIM49330.1"/>
    <property type="molecule type" value="Genomic_DNA"/>
</dbReference>
<feature type="compositionally biased region" description="Polar residues" evidence="4">
    <location>
        <begin position="265"/>
        <end position="275"/>
    </location>
</feature>
<dbReference type="AlphaFoldDB" id="A0A0C3CKV5"/>
<keyword evidence="2" id="KW-0227">DNA damage</keyword>
<dbReference type="SUPFAM" id="SSF63748">
    <property type="entry name" value="Tudor/PWWP/MBT"/>
    <property type="match status" value="1"/>
</dbReference>
<feature type="compositionally biased region" description="Basic residues" evidence="4">
    <location>
        <begin position="523"/>
        <end position="542"/>
    </location>
</feature>
<reference evidence="6 7" key="1">
    <citation type="submission" date="2014-04" db="EMBL/GenBank/DDBJ databases">
        <authorList>
            <consortium name="DOE Joint Genome Institute"/>
            <person name="Kuo A."/>
            <person name="Gay G."/>
            <person name="Dore J."/>
            <person name="Kohler A."/>
            <person name="Nagy L.G."/>
            <person name="Floudas D."/>
            <person name="Copeland A."/>
            <person name="Barry K.W."/>
            <person name="Cichocki N."/>
            <person name="Veneault-Fourrey C."/>
            <person name="LaButti K."/>
            <person name="Lindquist E.A."/>
            <person name="Lipzen A."/>
            <person name="Lundell T."/>
            <person name="Morin E."/>
            <person name="Murat C."/>
            <person name="Sun H."/>
            <person name="Tunlid A."/>
            <person name="Henrissat B."/>
            <person name="Grigoriev I.V."/>
            <person name="Hibbett D.S."/>
            <person name="Martin F."/>
            <person name="Nordberg H.P."/>
            <person name="Cantor M.N."/>
            <person name="Hua S.X."/>
        </authorList>
    </citation>
    <scope>NUCLEOTIDE SEQUENCE [LARGE SCALE GENOMIC DNA]</scope>
    <source>
        <strain evidence="7">h7</strain>
    </source>
</reference>
<feature type="region of interest" description="Disordered" evidence="4">
    <location>
        <begin position="1"/>
        <end position="201"/>
    </location>
</feature>
<dbReference type="InterPro" id="IPR002999">
    <property type="entry name" value="Tudor"/>
</dbReference>
<name>A0A0C3CKV5_HEBCY</name>
<feature type="compositionally biased region" description="Pro residues" evidence="4">
    <location>
        <begin position="441"/>
        <end position="452"/>
    </location>
</feature>
<feature type="compositionally biased region" description="Basic and acidic residues" evidence="4">
    <location>
        <begin position="299"/>
        <end position="313"/>
    </location>
</feature>
<dbReference type="PANTHER" id="PTHR15321:SF3">
    <property type="entry name" value="TP53-BINDING PROTEIN 1"/>
    <property type="match status" value="1"/>
</dbReference>
<dbReference type="GO" id="GO:0045944">
    <property type="term" value="P:positive regulation of transcription by RNA polymerase II"/>
    <property type="evidence" value="ECO:0007669"/>
    <property type="project" value="TreeGrafter"/>
</dbReference>
<feature type="compositionally biased region" description="Low complexity" evidence="4">
    <location>
        <begin position="314"/>
        <end position="327"/>
    </location>
</feature>
<dbReference type="Gene3D" id="2.30.30.140">
    <property type="match status" value="1"/>
</dbReference>
<dbReference type="InterPro" id="IPR001357">
    <property type="entry name" value="BRCT_dom"/>
</dbReference>
<dbReference type="InterPro" id="IPR047252">
    <property type="entry name" value="TP53BP1-like"/>
</dbReference>
<feature type="compositionally biased region" description="Pro residues" evidence="4">
    <location>
        <begin position="105"/>
        <end position="116"/>
    </location>
</feature>
<feature type="compositionally biased region" description="Polar residues" evidence="4">
    <location>
        <begin position="233"/>
        <end position="243"/>
    </location>
</feature>
<evidence type="ECO:0000313" key="7">
    <source>
        <dbReference type="Proteomes" id="UP000053424"/>
    </source>
</evidence>
<accession>A0A0C3CKV5</accession>
<feature type="region of interest" description="Disordered" evidence="4">
    <location>
        <begin position="438"/>
        <end position="493"/>
    </location>
</feature>
<feature type="region of interest" description="Disordered" evidence="4">
    <location>
        <begin position="219"/>
        <end position="349"/>
    </location>
</feature>
<evidence type="ECO:0000256" key="1">
    <source>
        <dbReference type="ARBA" id="ARBA00004123"/>
    </source>
</evidence>
<dbReference type="PROSITE" id="PS50172">
    <property type="entry name" value="BRCT"/>
    <property type="match status" value="1"/>
</dbReference>
<feature type="compositionally biased region" description="Polar residues" evidence="4">
    <location>
        <begin position="47"/>
        <end position="60"/>
    </location>
</feature>
<evidence type="ECO:0000256" key="4">
    <source>
        <dbReference type="SAM" id="MobiDB-lite"/>
    </source>
</evidence>
<dbReference type="InterPro" id="IPR041297">
    <property type="entry name" value="Crb2_Tudor"/>
</dbReference>
<dbReference type="Proteomes" id="UP000053424">
    <property type="component" value="Unassembled WGS sequence"/>
</dbReference>
<dbReference type="HOGENOM" id="CLU_007788_0_0_1"/>
<dbReference type="SMART" id="SM00292">
    <property type="entry name" value="BRCT"/>
    <property type="match status" value="2"/>
</dbReference>
<dbReference type="InterPro" id="IPR036420">
    <property type="entry name" value="BRCT_dom_sf"/>
</dbReference>
<evidence type="ECO:0000256" key="2">
    <source>
        <dbReference type="ARBA" id="ARBA00022763"/>
    </source>
</evidence>
<protein>
    <recommendedName>
        <fullName evidence="5">BRCT domain-containing protein</fullName>
    </recommendedName>
</protein>
<evidence type="ECO:0000259" key="5">
    <source>
        <dbReference type="PROSITE" id="PS50172"/>
    </source>
</evidence>
<proteinExistence type="predicted"/>
<dbReference type="InterPro" id="IPR047250">
    <property type="entry name" value="BRCT_p53bp1-like_rpt2"/>
</dbReference>
<keyword evidence="3" id="KW-0539">Nucleus</keyword>
<feature type="compositionally biased region" description="Polar residues" evidence="4">
    <location>
        <begin position="156"/>
        <end position="168"/>
    </location>
</feature>
<dbReference type="CDD" id="cd20383">
    <property type="entry name" value="Tudor_53BP1"/>
    <property type="match status" value="1"/>
</dbReference>
<gene>
    <name evidence="6" type="ORF">M413DRAFT_438515</name>
</gene>
<reference evidence="7" key="2">
    <citation type="submission" date="2015-01" db="EMBL/GenBank/DDBJ databases">
        <title>Evolutionary Origins and Diversification of the Mycorrhizal Mutualists.</title>
        <authorList>
            <consortium name="DOE Joint Genome Institute"/>
            <consortium name="Mycorrhizal Genomics Consortium"/>
            <person name="Kohler A."/>
            <person name="Kuo A."/>
            <person name="Nagy L.G."/>
            <person name="Floudas D."/>
            <person name="Copeland A."/>
            <person name="Barry K.W."/>
            <person name="Cichocki N."/>
            <person name="Veneault-Fourrey C."/>
            <person name="LaButti K."/>
            <person name="Lindquist E.A."/>
            <person name="Lipzen A."/>
            <person name="Lundell T."/>
            <person name="Morin E."/>
            <person name="Murat C."/>
            <person name="Riley R."/>
            <person name="Ohm R."/>
            <person name="Sun H."/>
            <person name="Tunlid A."/>
            <person name="Henrissat B."/>
            <person name="Grigoriev I.V."/>
            <person name="Hibbett D.S."/>
            <person name="Martin F."/>
        </authorList>
    </citation>
    <scope>NUCLEOTIDE SEQUENCE [LARGE SCALE GENOMIC DNA]</scope>
    <source>
        <strain evidence="7">h7</strain>
    </source>
</reference>
<dbReference type="GO" id="GO:0000077">
    <property type="term" value="P:DNA damage checkpoint signaling"/>
    <property type="evidence" value="ECO:0007669"/>
    <property type="project" value="TreeGrafter"/>
</dbReference>
<dbReference type="PANTHER" id="PTHR15321">
    <property type="entry name" value="TUMOR SUPPRESSOR P53-BINDING PROTEIN 1"/>
    <property type="match status" value="1"/>
</dbReference>
<organism evidence="6 7">
    <name type="scientific">Hebeloma cylindrosporum</name>
    <dbReference type="NCBI Taxonomy" id="76867"/>
    <lineage>
        <taxon>Eukaryota</taxon>
        <taxon>Fungi</taxon>
        <taxon>Dikarya</taxon>
        <taxon>Basidiomycota</taxon>
        <taxon>Agaricomycotina</taxon>
        <taxon>Agaricomycetes</taxon>
        <taxon>Agaricomycetidae</taxon>
        <taxon>Agaricales</taxon>
        <taxon>Agaricineae</taxon>
        <taxon>Hymenogastraceae</taxon>
        <taxon>Hebeloma</taxon>
    </lineage>
</organism>
<evidence type="ECO:0000313" key="6">
    <source>
        <dbReference type="EMBL" id="KIM49330.1"/>
    </source>
</evidence>
<dbReference type="Gene3D" id="3.40.50.10190">
    <property type="entry name" value="BRCT domain"/>
    <property type="match status" value="1"/>
</dbReference>
<feature type="compositionally biased region" description="Low complexity" evidence="4">
    <location>
        <begin position="244"/>
        <end position="258"/>
    </location>
</feature>
<keyword evidence="7" id="KW-1185">Reference proteome</keyword>
<sequence length="1127" mass="122436">MDAFEGSNQTGSQATQLLQDLLENDSGSSKMHGHSSAFKPQPHEISSDSLPSSRTSNSLPQYHFHGLASTQTQSQHYVEEEGLNEGSQKENIGAGKSSKEWANPQPIPRPNSPHPPVASAKGDSRGNSLPRNDKGKGKKAATVTFQSPRTKGGPTASASKPVTRQTPYNPTPQGPSRFHLPRPPSRSSSQDSFACDPDNAQEAFLAKSEQFVVPLSELGRDFSSLRGSPSAIGGTSSRSMYVNSTSGRPSPRSPSTGRVLVEATPSGSSQSQSQDEPPGFSQRLQDTQLVDPPGPENQRGTDDLDMVVDKDFGGYESSEPSSSLYRSGPREPEPEMEATQPSTQPEDSNMVDAEAHDLFSNIISTGGGTSHSKSGPPLLTLVPPAQRHRYLNITNNRPLGPVIPSAQETQPSFDVDIEIPPGKSLGHSLAASIMSSRPAFPVKPSPQPPSPVGFPDVVPDSEPMRKDFSPAKKATKTPIVTHEKYPGSDDQDVETDTAMKDLIEAAGSMDDEDEEDIPLATVSRKRGRPPGKKSANKGRAKASKQLVQEAVSPAEVAANAPANSVQKPTTSSRTRRPLLQSWETGVVPSSLPEQDIVDNNRNRSTRSTNPKNSQVKPKAKNQGVDFGKGNKNDNTHLAGGEYQEDEDDEADNEPGPSHKRKRASSIKPAVGTKELRPTKRLKKPTATPATRQAKSLRSAISTGEPSHGTRVFALWPQDGHYYPGTVHSVDNNSRYLVHFDDDTNATLPLSQIRSCQFNAGDDVMFGESSRPARVVEVGDADQGFVKVSRDDHIESVPISLLRVAHKTILCAWKDRILTPNSVTTTIPPVRAGLSPSPSKMSMLSVPSMRGGRKKVLAKTGLIVTLTATNGNWEKEKVKVMDAVRNSGGFVIDDLDTILQMDGKHSNNNRRCIIKKNDVKWTGHEDIERLFLLADDPNQKPKYLIALALGIPCLSTSWLHDSVDSNEEKEWLGYMLPQGFSPVLNARPSQQVDIDWGNSIHQLKDIMSNTVASKLFERKTILCVGPGMVSQPKGRRRAGVDDKGQEAMNAVPRIILAMGADAVEAVTEPRYATRKLSDYDYVVIRDANLYGPEFSNCVTVHWSWVKECLIASRFIPLPSWPMAHSQEA</sequence>
<dbReference type="GO" id="GO:0005634">
    <property type="term" value="C:nucleus"/>
    <property type="evidence" value="ECO:0007669"/>
    <property type="project" value="UniProtKB-SubCell"/>
</dbReference>
<dbReference type="CDD" id="cd17745">
    <property type="entry name" value="BRCT_p53bp1_rpt1"/>
    <property type="match status" value="1"/>
</dbReference>